<dbReference type="SUPFAM" id="SSF55811">
    <property type="entry name" value="Nudix"/>
    <property type="match status" value="2"/>
</dbReference>
<feature type="domain" description="Nudix hydrolase" evidence="3">
    <location>
        <begin position="374"/>
        <end position="511"/>
    </location>
</feature>
<dbReference type="KEGG" id="mhos:CXR34_10800"/>
<dbReference type="InterPro" id="IPR000086">
    <property type="entry name" value="NUDIX_hydrolase_dom"/>
</dbReference>
<accession>A0A2K9DS01</accession>
<dbReference type="CDD" id="cd03424">
    <property type="entry name" value="NUDIX_ADPRase_Nudt5_UGPPase_Nudt14"/>
    <property type="match status" value="1"/>
</dbReference>
<evidence type="ECO:0000256" key="1">
    <source>
        <dbReference type="ARBA" id="ARBA00001946"/>
    </source>
</evidence>
<dbReference type="PROSITE" id="PS00893">
    <property type="entry name" value="NUDIX_BOX"/>
    <property type="match status" value="2"/>
</dbReference>
<dbReference type="PANTHER" id="PTHR43046:SF14">
    <property type="entry name" value="MUTT_NUDIX FAMILY PROTEIN"/>
    <property type="match status" value="1"/>
</dbReference>
<protein>
    <submittedName>
        <fullName evidence="4">NUDIX hydrolase</fullName>
    </submittedName>
</protein>
<dbReference type="InterPro" id="IPR011990">
    <property type="entry name" value="TPR-like_helical_dom_sf"/>
</dbReference>
<dbReference type="InterPro" id="IPR020084">
    <property type="entry name" value="NUDIX_hydrolase_CS"/>
</dbReference>
<evidence type="ECO:0000256" key="2">
    <source>
        <dbReference type="ARBA" id="ARBA00022801"/>
    </source>
</evidence>
<reference evidence="4 5" key="1">
    <citation type="submission" date="2017-12" db="EMBL/GenBank/DDBJ databases">
        <title>Isolation and characterization of estrogens degradatiion strain Microbacterium hominis SJTG1.</title>
        <authorList>
            <person name="Xiong W."/>
            <person name="Yin C."/>
            <person name="Zheng D."/>
            <person name="Liang R."/>
        </authorList>
    </citation>
    <scope>NUCLEOTIDE SEQUENCE [LARGE SCALE GENOMIC DNA]</scope>
    <source>
        <strain evidence="4 5">SJTG1</strain>
    </source>
</reference>
<dbReference type="Proteomes" id="UP000233276">
    <property type="component" value="Chromosome"/>
</dbReference>
<dbReference type="Gene3D" id="3.90.79.10">
    <property type="entry name" value="Nucleoside Triphosphate Pyrophosphohydrolase"/>
    <property type="match status" value="2"/>
</dbReference>
<dbReference type="InterPro" id="IPR015797">
    <property type="entry name" value="NUDIX_hydrolase-like_dom_sf"/>
</dbReference>
<gene>
    <name evidence="4" type="ORF">CXR34_10800</name>
</gene>
<dbReference type="Gene3D" id="1.25.40.10">
    <property type="entry name" value="Tetratricopeptide repeat domain"/>
    <property type="match status" value="1"/>
</dbReference>
<evidence type="ECO:0000259" key="3">
    <source>
        <dbReference type="PROSITE" id="PS51462"/>
    </source>
</evidence>
<organism evidence="4 5">
    <name type="scientific">Microbacterium hominis</name>
    <dbReference type="NCBI Taxonomy" id="162426"/>
    <lineage>
        <taxon>Bacteria</taxon>
        <taxon>Bacillati</taxon>
        <taxon>Actinomycetota</taxon>
        <taxon>Actinomycetes</taxon>
        <taxon>Micrococcales</taxon>
        <taxon>Microbacteriaceae</taxon>
        <taxon>Microbacterium</taxon>
    </lineage>
</organism>
<dbReference type="PROSITE" id="PS51462">
    <property type="entry name" value="NUDIX"/>
    <property type="match status" value="2"/>
</dbReference>
<dbReference type="PANTHER" id="PTHR43046">
    <property type="entry name" value="GDP-MANNOSE MANNOSYL HYDROLASE"/>
    <property type="match status" value="1"/>
</dbReference>
<evidence type="ECO:0000313" key="5">
    <source>
        <dbReference type="Proteomes" id="UP000233276"/>
    </source>
</evidence>
<name>A0A2K9DS01_9MICO</name>
<dbReference type="SUPFAM" id="SSF48452">
    <property type="entry name" value="TPR-like"/>
    <property type="match status" value="1"/>
</dbReference>
<dbReference type="GO" id="GO:0016787">
    <property type="term" value="F:hydrolase activity"/>
    <property type="evidence" value="ECO:0007669"/>
    <property type="project" value="UniProtKB-KW"/>
</dbReference>
<keyword evidence="2 4" id="KW-0378">Hydrolase</keyword>
<comment type="cofactor">
    <cofactor evidence="1">
        <name>Mg(2+)</name>
        <dbReference type="ChEBI" id="CHEBI:18420"/>
    </cofactor>
</comment>
<dbReference type="Pfam" id="PF00293">
    <property type="entry name" value="NUDIX"/>
    <property type="match status" value="2"/>
</dbReference>
<dbReference type="RefSeq" id="WP_101307239.1">
    <property type="nucleotide sequence ID" value="NZ_CP025299.1"/>
</dbReference>
<dbReference type="AlphaFoldDB" id="A0A2K9DS01"/>
<dbReference type="Pfam" id="PF12688">
    <property type="entry name" value="TPR_5"/>
    <property type="match status" value="1"/>
</dbReference>
<proteinExistence type="predicted"/>
<feature type="domain" description="Nudix hydrolase" evidence="3">
    <location>
        <begin position="44"/>
        <end position="178"/>
    </location>
</feature>
<evidence type="ECO:0000313" key="4">
    <source>
        <dbReference type="EMBL" id="AUG31188.1"/>
    </source>
</evidence>
<sequence length="512" mass="54768">MDDDSAATPWVRLGQETVYDGYTTVRRDTYRLPDGSVSDWDVLVQGDTVAVIAVTDAGRALLFEQFRVGPRMPVRELPGGLIDPGEDPVTAAARELREETGHRAAALFHAGSEWSGANSTRRKHVVIAAGCRRVGEPRWETGETGTVLTVTLDALIAHLLSGDLSDAGEAVRGLQVFLRSDLDDPTLRDLQGVAGSAWTGRDGAAVGAAAATAADPAAAEDDLDRFWEHVDLERPERARAELAAILAARGQDDARASYERASLHDSLGEEREAIPLYRDALGRGLASPHRTRAVIQLASSLRNVGESSAAIALLRGVADDDPLIDAARAFLSLALFSDEKPARALTTALTTLAPRLPRYQRAVRAYAAELSAPDRVRAIAVGLVVHDGRVLLESYPANDRHGEFLRAPGGGIAFGEPAAVALAREFAEELDAPLDDVEPLGVTENIFDGPAGRGHEIVHVFRVRSRTLSALPVDGRIAVRDSHTSVGWYDIAAAARDTTRPVYPVGILDLLG</sequence>
<dbReference type="EMBL" id="CP025299">
    <property type="protein sequence ID" value="AUG31188.1"/>
    <property type="molecule type" value="Genomic_DNA"/>
</dbReference>
<dbReference type="InterPro" id="IPR041656">
    <property type="entry name" value="TPR_5"/>
</dbReference>